<gene>
    <name evidence="1" type="ORF">TH53_00195</name>
</gene>
<accession>A0A0D0GX42</accession>
<dbReference type="EMBL" id="JXRA01000002">
    <property type="protein sequence ID" value="KIO79021.1"/>
    <property type="molecule type" value="Genomic_DNA"/>
</dbReference>
<dbReference type="Pfam" id="PF06475">
    <property type="entry name" value="Glycolipid_bind"/>
    <property type="match status" value="1"/>
</dbReference>
<comment type="caution">
    <text evidence="1">The sequence shown here is derived from an EMBL/GenBank/DDBJ whole genome shotgun (WGS) entry which is preliminary data.</text>
</comment>
<dbReference type="OrthoDB" id="9814791at2"/>
<proteinExistence type="predicted"/>
<dbReference type="Proteomes" id="UP000032049">
    <property type="component" value="Unassembled WGS sequence"/>
</dbReference>
<keyword evidence="2" id="KW-1185">Reference proteome</keyword>
<organism evidence="1 2">
    <name type="scientific">Pedobacter lusitanus</name>
    <dbReference type="NCBI Taxonomy" id="1503925"/>
    <lineage>
        <taxon>Bacteria</taxon>
        <taxon>Pseudomonadati</taxon>
        <taxon>Bacteroidota</taxon>
        <taxon>Sphingobacteriia</taxon>
        <taxon>Sphingobacteriales</taxon>
        <taxon>Sphingobacteriaceae</taxon>
        <taxon>Pedobacter</taxon>
    </lineage>
</organism>
<evidence type="ECO:0008006" key="3">
    <source>
        <dbReference type="Google" id="ProtNLM"/>
    </source>
</evidence>
<reference evidence="1 2" key="1">
    <citation type="submission" date="2015-01" db="EMBL/GenBank/DDBJ databases">
        <title>Draft genome sequence of Pedobacter sp. NL19 isolated from sludge of an effluent treatment pond in an abandoned uranium mine.</title>
        <authorList>
            <person name="Santos T."/>
            <person name="Caetano T."/>
            <person name="Covas C."/>
            <person name="Cruz A."/>
            <person name="Mendo S."/>
        </authorList>
    </citation>
    <scope>NUCLEOTIDE SEQUENCE [LARGE SCALE GENOMIC DNA]</scope>
    <source>
        <strain evidence="1 2">NL19</strain>
    </source>
</reference>
<dbReference type="AlphaFoldDB" id="A0A0D0GX42"/>
<dbReference type="SUPFAM" id="SSF159275">
    <property type="entry name" value="PA1994-like"/>
    <property type="match status" value="1"/>
</dbReference>
<sequence>MEHLQPELKQINLLWEGHKYDSVENCVVTIAEKGTEITSVIVGHSGEKPFRLDYTIRTNQQWETVFFDIKSQFNDKRVELSFESDGKGNWTDHGRPLEEFKGCIDIDISLTPFTNTLPIRRLGSRLKKEQEIKVIYLDILNQLVRPNLQEYIALTDFCYQYRNVDSGYEALLTVDELGLVVVYPSQFVRGTHVESNY</sequence>
<evidence type="ECO:0000313" key="1">
    <source>
        <dbReference type="EMBL" id="KIO79021.1"/>
    </source>
</evidence>
<name>A0A0D0GX42_9SPHI</name>
<evidence type="ECO:0000313" key="2">
    <source>
        <dbReference type="Proteomes" id="UP000032049"/>
    </source>
</evidence>
<dbReference type="RefSeq" id="WP_041877212.1">
    <property type="nucleotide sequence ID" value="NZ_CP157278.1"/>
</dbReference>
<protein>
    <recommendedName>
        <fullName evidence="3">Glycolipid-binding domain-containing protein</fullName>
    </recommendedName>
</protein>
<dbReference type="InterPro" id="IPR009467">
    <property type="entry name" value="Glycolipid-bd_prot_put"/>
</dbReference>